<feature type="transmembrane region" description="Helical" evidence="6">
    <location>
        <begin position="142"/>
        <end position="165"/>
    </location>
</feature>
<evidence type="ECO:0000256" key="6">
    <source>
        <dbReference type="SAM" id="Phobius"/>
    </source>
</evidence>
<dbReference type="WBParaSite" id="HPBE_0002311701-mRNA-1">
    <property type="protein sequence ID" value="HPBE_0002311701-mRNA-1"/>
    <property type="gene ID" value="HPBE_0002311701"/>
</dbReference>
<sequence>MLHCYAHALWCLLFSFSYRYYILSHSSPRSPTIVAILLVSFCFVCDDVDMVKEAIETKFHYDMTNECVNGILNIIKWNALFAILHMTLPVAPVYVGILVLRRAVAARLSNALTYQACLPAFFLLPVLIFATEQLNIYQHPLLEYLTFIFIGFVPVLSPLTSFYFIQPYRMWIRNKLLICRSARMVHTESKIPTIQRSEISPA</sequence>
<evidence type="ECO:0000313" key="9">
    <source>
        <dbReference type="WBParaSite" id="HPBE_0002311701-mRNA-1"/>
    </source>
</evidence>
<reference evidence="7 8" key="1">
    <citation type="submission" date="2018-11" db="EMBL/GenBank/DDBJ databases">
        <authorList>
            <consortium name="Pathogen Informatics"/>
        </authorList>
    </citation>
    <scope>NUCLEOTIDE SEQUENCE [LARGE SCALE GENOMIC DNA]</scope>
</reference>
<gene>
    <name evidence="7" type="ORF">HPBE_LOCUS23116</name>
</gene>
<evidence type="ECO:0000256" key="3">
    <source>
        <dbReference type="ARBA" id="ARBA00022692"/>
    </source>
</evidence>
<dbReference type="PANTHER" id="PTHR22945:SF90">
    <property type="entry name" value="G_PROTEIN_RECEP_F1_2 DOMAIN-CONTAINING PROTEIN"/>
    <property type="match status" value="1"/>
</dbReference>
<feature type="transmembrane region" description="Helical" evidence="6">
    <location>
        <begin position="79"/>
        <end position="100"/>
    </location>
</feature>
<dbReference type="GO" id="GO:0016020">
    <property type="term" value="C:membrane"/>
    <property type="evidence" value="ECO:0007669"/>
    <property type="project" value="UniProtKB-SubCell"/>
</dbReference>
<dbReference type="Pfam" id="PF10317">
    <property type="entry name" value="7TM_GPCR_Srd"/>
    <property type="match status" value="1"/>
</dbReference>
<dbReference type="PANTHER" id="PTHR22945">
    <property type="entry name" value="SERPENTINE RECEPTOR, CLASS D DELTA"/>
    <property type="match status" value="1"/>
</dbReference>
<dbReference type="OrthoDB" id="5859769at2759"/>
<dbReference type="EMBL" id="UZAH01034695">
    <property type="protein sequence ID" value="VDP36696.1"/>
    <property type="molecule type" value="Genomic_DNA"/>
</dbReference>
<evidence type="ECO:0000313" key="7">
    <source>
        <dbReference type="EMBL" id="VDP36696.1"/>
    </source>
</evidence>
<accession>A0A3P8H097</accession>
<keyword evidence="4 6" id="KW-1133">Transmembrane helix</keyword>
<comment type="similarity">
    <text evidence="2">Belongs to the nematode receptor-like protein srd family.</text>
</comment>
<dbReference type="AlphaFoldDB" id="A0A183GK99"/>
<evidence type="ECO:0000256" key="2">
    <source>
        <dbReference type="ARBA" id="ARBA00009166"/>
    </source>
</evidence>
<keyword evidence="8" id="KW-1185">Reference proteome</keyword>
<evidence type="ECO:0000256" key="1">
    <source>
        <dbReference type="ARBA" id="ARBA00004141"/>
    </source>
</evidence>
<proteinExistence type="inferred from homology"/>
<organism evidence="8 9">
    <name type="scientific">Heligmosomoides polygyrus</name>
    <name type="common">Parasitic roundworm</name>
    <dbReference type="NCBI Taxonomy" id="6339"/>
    <lineage>
        <taxon>Eukaryota</taxon>
        <taxon>Metazoa</taxon>
        <taxon>Ecdysozoa</taxon>
        <taxon>Nematoda</taxon>
        <taxon>Chromadorea</taxon>
        <taxon>Rhabditida</taxon>
        <taxon>Rhabditina</taxon>
        <taxon>Rhabditomorpha</taxon>
        <taxon>Strongyloidea</taxon>
        <taxon>Heligmosomidae</taxon>
        <taxon>Heligmosomoides</taxon>
    </lineage>
</organism>
<evidence type="ECO:0000313" key="8">
    <source>
        <dbReference type="Proteomes" id="UP000050761"/>
    </source>
</evidence>
<evidence type="ECO:0000256" key="4">
    <source>
        <dbReference type="ARBA" id="ARBA00022989"/>
    </source>
</evidence>
<feature type="transmembrane region" description="Helical" evidence="6">
    <location>
        <begin position="112"/>
        <end position="130"/>
    </location>
</feature>
<dbReference type="Proteomes" id="UP000050761">
    <property type="component" value="Unassembled WGS sequence"/>
</dbReference>
<comment type="subcellular location">
    <subcellularLocation>
        <location evidence="1">Membrane</location>
        <topology evidence="1">Multi-pass membrane protein</topology>
    </subcellularLocation>
</comment>
<dbReference type="InterPro" id="IPR019421">
    <property type="entry name" value="7TM_GPCR_serpentine_rcpt_Srd"/>
</dbReference>
<keyword evidence="3 6" id="KW-0812">Transmembrane</keyword>
<protein>
    <submittedName>
        <fullName evidence="9">EXPERA domain-containing protein</fullName>
    </submittedName>
</protein>
<dbReference type="InterPro" id="IPR050920">
    <property type="entry name" value="Nematode_rcpt-like_delta"/>
</dbReference>
<name>A0A183GK99_HELPZ</name>
<keyword evidence="5 6" id="KW-0472">Membrane</keyword>
<evidence type="ECO:0000256" key="5">
    <source>
        <dbReference type="ARBA" id="ARBA00023136"/>
    </source>
</evidence>
<accession>A0A183GK99</accession>
<reference evidence="9" key="2">
    <citation type="submission" date="2019-09" db="UniProtKB">
        <authorList>
            <consortium name="WormBaseParasite"/>
        </authorList>
    </citation>
    <scope>IDENTIFICATION</scope>
</reference>